<accession>A0ABW1SGQ0</accession>
<dbReference type="Gene3D" id="3.40.50.2300">
    <property type="match status" value="1"/>
</dbReference>
<dbReference type="EMBL" id="JBHSSE010000003">
    <property type="protein sequence ID" value="MFC6200684.1"/>
    <property type="molecule type" value="Genomic_DNA"/>
</dbReference>
<keyword evidence="2" id="KW-0597">Phosphoprotein</keyword>
<dbReference type="RefSeq" id="WP_137614987.1">
    <property type="nucleotide sequence ID" value="NZ_BJDI01000001.1"/>
</dbReference>
<dbReference type="InterPro" id="IPR050864">
    <property type="entry name" value="Bacterial_PTS_Sugar_Transport"/>
</dbReference>
<sequence>MKIVGVTACTVGIAHTYMAREKLISAAKSLEMEAHVETQGSAGMENQLTEEQIQAADIVIIAADVAITGEDRFHGKAVVKVPTNTAIQTPESLLRTIQKKLQVAN</sequence>
<dbReference type="Proteomes" id="UP001596171">
    <property type="component" value="Unassembled WGS sequence"/>
</dbReference>
<keyword evidence="1" id="KW-0813">Transport</keyword>
<dbReference type="InterPro" id="IPR003353">
    <property type="entry name" value="PTS_IIB_fruc"/>
</dbReference>
<evidence type="ECO:0000256" key="6">
    <source>
        <dbReference type="ARBA" id="ARBA00022777"/>
    </source>
</evidence>
<evidence type="ECO:0000256" key="2">
    <source>
        <dbReference type="ARBA" id="ARBA00022553"/>
    </source>
</evidence>
<dbReference type="InterPro" id="IPR036095">
    <property type="entry name" value="PTS_EIIB-like_sf"/>
</dbReference>
<keyword evidence="4 8" id="KW-0808">Transferase</keyword>
<dbReference type="NCBIfam" id="TIGR00829">
    <property type="entry name" value="FRU"/>
    <property type="match status" value="1"/>
</dbReference>
<comment type="caution">
    <text evidence="8">The sequence shown here is derived from an EMBL/GenBank/DDBJ whole genome shotgun (WGS) entry which is preliminary data.</text>
</comment>
<organism evidence="8 9">
    <name type="scientific">Lactiplantibacillus nangangensis</name>
    <dbReference type="NCBI Taxonomy" id="2559917"/>
    <lineage>
        <taxon>Bacteria</taxon>
        <taxon>Bacillati</taxon>
        <taxon>Bacillota</taxon>
        <taxon>Bacilli</taxon>
        <taxon>Lactobacillales</taxon>
        <taxon>Lactobacillaceae</taxon>
        <taxon>Lactiplantibacillus</taxon>
    </lineage>
</organism>
<keyword evidence="3" id="KW-0762">Sugar transport</keyword>
<evidence type="ECO:0000256" key="1">
    <source>
        <dbReference type="ARBA" id="ARBA00022448"/>
    </source>
</evidence>
<name>A0ABW1SGQ0_9LACO</name>
<protein>
    <submittedName>
        <fullName evidence="8">PTS fructose transporter subunit IIB</fullName>
        <ecNumber evidence="8">2.7.1.202</ecNumber>
    </submittedName>
</protein>
<dbReference type="EC" id="2.7.1.202" evidence="8"/>
<dbReference type="GO" id="GO:0016740">
    <property type="term" value="F:transferase activity"/>
    <property type="evidence" value="ECO:0007669"/>
    <property type="project" value="UniProtKB-KW"/>
</dbReference>
<keyword evidence="5" id="KW-0598">Phosphotransferase system</keyword>
<evidence type="ECO:0000313" key="9">
    <source>
        <dbReference type="Proteomes" id="UP001596171"/>
    </source>
</evidence>
<evidence type="ECO:0000313" key="8">
    <source>
        <dbReference type="EMBL" id="MFC6200684.1"/>
    </source>
</evidence>
<keyword evidence="9" id="KW-1185">Reference proteome</keyword>
<reference evidence="9" key="1">
    <citation type="journal article" date="2019" name="Int. J. Syst. Evol. Microbiol.">
        <title>The Global Catalogue of Microorganisms (GCM) 10K type strain sequencing project: providing services to taxonomists for standard genome sequencing and annotation.</title>
        <authorList>
            <consortium name="The Broad Institute Genomics Platform"/>
            <consortium name="The Broad Institute Genome Sequencing Center for Infectious Disease"/>
            <person name="Wu L."/>
            <person name="Ma J."/>
        </authorList>
    </citation>
    <scope>NUCLEOTIDE SEQUENCE [LARGE SCALE GENOMIC DNA]</scope>
    <source>
        <strain evidence="9">CCM 8930</strain>
    </source>
</reference>
<gene>
    <name evidence="8" type="ORF">ACFP1L_02085</name>
</gene>
<dbReference type="Pfam" id="PF02302">
    <property type="entry name" value="PTS_IIB"/>
    <property type="match status" value="1"/>
</dbReference>
<dbReference type="PANTHER" id="PTHR30505">
    <property type="entry name" value="FRUCTOSE-LIKE PERMEASE"/>
    <property type="match status" value="1"/>
</dbReference>
<evidence type="ECO:0000256" key="3">
    <source>
        <dbReference type="ARBA" id="ARBA00022597"/>
    </source>
</evidence>
<dbReference type="SUPFAM" id="SSF52794">
    <property type="entry name" value="PTS system IIB component-like"/>
    <property type="match status" value="1"/>
</dbReference>
<dbReference type="InterPro" id="IPR013011">
    <property type="entry name" value="PTS_EIIB_2"/>
</dbReference>
<evidence type="ECO:0000256" key="5">
    <source>
        <dbReference type="ARBA" id="ARBA00022683"/>
    </source>
</evidence>
<dbReference type="PROSITE" id="PS51099">
    <property type="entry name" value="PTS_EIIB_TYPE_2"/>
    <property type="match status" value="1"/>
</dbReference>
<dbReference type="PANTHER" id="PTHR30505:SF0">
    <property type="entry name" value="FRUCTOSE-LIKE PTS SYSTEM EIIBC COMPONENT-RELATED"/>
    <property type="match status" value="1"/>
</dbReference>
<feature type="domain" description="PTS EIIB type-2" evidence="7">
    <location>
        <begin position="1"/>
        <end position="99"/>
    </location>
</feature>
<keyword evidence="6" id="KW-0418">Kinase</keyword>
<proteinExistence type="predicted"/>
<evidence type="ECO:0000256" key="4">
    <source>
        <dbReference type="ARBA" id="ARBA00022679"/>
    </source>
</evidence>
<dbReference type="InterPro" id="IPR003501">
    <property type="entry name" value="PTS_EIIB_2/3"/>
</dbReference>
<evidence type="ECO:0000259" key="7">
    <source>
        <dbReference type="PROSITE" id="PS51099"/>
    </source>
</evidence>
<dbReference type="CDD" id="cd05569">
    <property type="entry name" value="PTS_IIB_fructose"/>
    <property type="match status" value="1"/>
</dbReference>